<dbReference type="AlphaFoldDB" id="A0A258D6Y8"/>
<comment type="caution">
    <text evidence="2">The sequence shown here is derived from an EMBL/GenBank/DDBJ whole genome shotgun (WGS) entry which is preliminary data.</text>
</comment>
<gene>
    <name evidence="2" type="ORF">B7Z12_09905</name>
</gene>
<feature type="transmembrane region" description="Helical" evidence="1">
    <location>
        <begin position="20"/>
        <end position="39"/>
    </location>
</feature>
<sequence>MDYQGKGPPVRVFAEEEKGGAALEMALLLGLAAFFAFSLKQVLATPLLSTFTKATQVVSQALAG</sequence>
<reference evidence="2 3" key="1">
    <citation type="submission" date="2017-03" db="EMBL/GenBank/DDBJ databases">
        <title>Lifting the veil on microbial sulfur biogeochemistry in mining wastewaters.</title>
        <authorList>
            <person name="Kantor R.S."/>
            <person name="Colenbrander Nelson T."/>
            <person name="Marshall S."/>
            <person name="Bennett D."/>
            <person name="Apte S."/>
            <person name="Camacho D."/>
            <person name="Thomas B.C."/>
            <person name="Warren L.A."/>
            <person name="Banfield J.F."/>
        </authorList>
    </citation>
    <scope>NUCLEOTIDE SEQUENCE [LARGE SCALE GENOMIC DNA]</scope>
    <source>
        <strain evidence="2">32-67-7</strain>
    </source>
</reference>
<organism evidence="2 3">
    <name type="scientific">Caulobacter vibrioides</name>
    <name type="common">Caulobacter crescentus</name>
    <dbReference type="NCBI Taxonomy" id="155892"/>
    <lineage>
        <taxon>Bacteria</taxon>
        <taxon>Pseudomonadati</taxon>
        <taxon>Pseudomonadota</taxon>
        <taxon>Alphaproteobacteria</taxon>
        <taxon>Caulobacterales</taxon>
        <taxon>Caulobacteraceae</taxon>
        <taxon>Caulobacter</taxon>
    </lineage>
</organism>
<name>A0A258D6Y8_CAUVI</name>
<evidence type="ECO:0000256" key="1">
    <source>
        <dbReference type="SAM" id="Phobius"/>
    </source>
</evidence>
<keyword evidence="1" id="KW-0472">Membrane</keyword>
<keyword evidence="1" id="KW-1133">Transmembrane helix</keyword>
<evidence type="ECO:0000313" key="2">
    <source>
        <dbReference type="EMBL" id="OYX03571.1"/>
    </source>
</evidence>
<protein>
    <submittedName>
        <fullName evidence="2">Uncharacterized protein</fullName>
    </submittedName>
</protein>
<keyword evidence="1" id="KW-0812">Transmembrane</keyword>
<dbReference type="Proteomes" id="UP000215616">
    <property type="component" value="Unassembled WGS sequence"/>
</dbReference>
<proteinExistence type="predicted"/>
<evidence type="ECO:0000313" key="3">
    <source>
        <dbReference type="Proteomes" id="UP000215616"/>
    </source>
</evidence>
<accession>A0A258D6Y8</accession>
<dbReference type="EMBL" id="NCDQ01000138">
    <property type="protein sequence ID" value="OYX03571.1"/>
    <property type="molecule type" value="Genomic_DNA"/>
</dbReference>